<proteinExistence type="inferred from homology"/>
<comment type="similarity">
    <text evidence="1">Belongs to the ribonucleoside diphosphate reductase class-2 family.</text>
</comment>
<evidence type="ECO:0000259" key="6">
    <source>
        <dbReference type="Pfam" id="PF12637"/>
    </source>
</evidence>
<evidence type="ECO:0000313" key="8">
    <source>
        <dbReference type="Proteomes" id="UP000003295"/>
    </source>
</evidence>
<organism evidence="7 8">
    <name type="scientific">Collinsella intestinalis DSM 13280</name>
    <dbReference type="NCBI Taxonomy" id="521003"/>
    <lineage>
        <taxon>Bacteria</taxon>
        <taxon>Bacillati</taxon>
        <taxon>Actinomycetota</taxon>
        <taxon>Coriobacteriia</taxon>
        <taxon>Coriobacteriales</taxon>
        <taxon>Coriobacteriaceae</taxon>
        <taxon>Collinsella</taxon>
    </lineage>
</organism>
<comment type="caution">
    <text evidence="7">The sequence shown here is derived from an EMBL/GenBank/DDBJ whole genome shotgun (WGS) entry which is preliminary data.</text>
</comment>
<comment type="catalytic activity">
    <reaction evidence="5">
        <text>a 2'-deoxyribonucleoside 5'-diphosphate + [thioredoxin]-disulfide + H2O = a ribonucleoside 5'-diphosphate + [thioredoxin]-dithiol</text>
        <dbReference type="Rhea" id="RHEA:23252"/>
        <dbReference type="Rhea" id="RHEA-COMP:10698"/>
        <dbReference type="Rhea" id="RHEA-COMP:10700"/>
        <dbReference type="ChEBI" id="CHEBI:15377"/>
        <dbReference type="ChEBI" id="CHEBI:29950"/>
        <dbReference type="ChEBI" id="CHEBI:50058"/>
        <dbReference type="ChEBI" id="CHEBI:57930"/>
        <dbReference type="ChEBI" id="CHEBI:73316"/>
        <dbReference type="EC" id="1.17.4.1"/>
    </reaction>
</comment>
<dbReference type="eggNOG" id="ENOG5032YE7">
    <property type="taxonomic scope" value="Bacteria"/>
</dbReference>
<name>C4FB65_9ACTN</name>
<dbReference type="Proteomes" id="UP000003295">
    <property type="component" value="Unassembled WGS sequence"/>
</dbReference>
<dbReference type="STRING" id="521003.COLINT_03317"/>
<protein>
    <recommendedName>
        <fullName evidence="2">ribonucleoside-diphosphate reductase</fullName>
        <ecNumber evidence="2">1.17.4.1</ecNumber>
    </recommendedName>
</protein>
<dbReference type="EMBL" id="ABXH02000031">
    <property type="protein sequence ID" value="EEP43910.1"/>
    <property type="molecule type" value="Genomic_DNA"/>
</dbReference>
<dbReference type="EC" id="1.17.4.1" evidence="2"/>
<evidence type="ECO:0000256" key="2">
    <source>
        <dbReference type="ARBA" id="ARBA00012274"/>
    </source>
</evidence>
<reference evidence="7 8" key="1">
    <citation type="submission" date="2009-04" db="EMBL/GenBank/DDBJ databases">
        <authorList>
            <person name="Weinstock G."/>
            <person name="Sodergren E."/>
            <person name="Clifton S."/>
            <person name="Fulton L."/>
            <person name="Fulton B."/>
            <person name="Courtney L."/>
            <person name="Fronick C."/>
            <person name="Harrison M."/>
            <person name="Strong C."/>
            <person name="Farmer C."/>
            <person name="Delahaunty K."/>
            <person name="Markovic C."/>
            <person name="Hall O."/>
            <person name="Minx P."/>
            <person name="Tomlinson C."/>
            <person name="Mitreva M."/>
            <person name="Nelson J."/>
            <person name="Hou S."/>
            <person name="Wollam A."/>
            <person name="Pepin K.H."/>
            <person name="Johnson M."/>
            <person name="Bhonagiri V."/>
            <person name="Nash W.E."/>
            <person name="Warren W."/>
            <person name="Chinwalla A."/>
            <person name="Mardis E.R."/>
            <person name="Wilson R.K."/>
        </authorList>
    </citation>
    <scope>NUCLEOTIDE SEQUENCE [LARGE SCALE GENOMIC DNA]</scope>
    <source>
        <strain evidence="7 8">DSM 13280</strain>
    </source>
</reference>
<accession>C4FB65</accession>
<dbReference type="HOGENOM" id="CLU_176133_0_0_11"/>
<dbReference type="GO" id="GO:0071897">
    <property type="term" value="P:DNA biosynthetic process"/>
    <property type="evidence" value="ECO:0007669"/>
    <property type="project" value="UniProtKB-KW"/>
</dbReference>
<dbReference type="GO" id="GO:0000166">
    <property type="term" value="F:nucleotide binding"/>
    <property type="evidence" value="ECO:0007669"/>
    <property type="project" value="UniProtKB-KW"/>
</dbReference>
<keyword evidence="4" id="KW-0547">Nucleotide-binding</keyword>
<evidence type="ECO:0000313" key="7">
    <source>
        <dbReference type="EMBL" id="EEP43910.1"/>
    </source>
</evidence>
<evidence type="ECO:0000256" key="5">
    <source>
        <dbReference type="ARBA" id="ARBA00047754"/>
    </source>
</evidence>
<sequence>MTMTKLDFKPRGVCARMIHVELSEDGQTIENVSFEGGCNGNLKAIGKLVAGQPVDRVVEMLEGNTCGPRKTSCADQMTRALREAQARIAE</sequence>
<dbReference type="GO" id="GO:0004748">
    <property type="term" value="F:ribonucleoside-diphosphate reductase activity, thioredoxin disulfide as acceptor"/>
    <property type="evidence" value="ECO:0007669"/>
    <property type="project" value="UniProtKB-EC"/>
</dbReference>
<evidence type="ECO:0000256" key="1">
    <source>
        <dbReference type="ARBA" id="ARBA00007405"/>
    </source>
</evidence>
<keyword evidence="3" id="KW-0237">DNA synthesis</keyword>
<evidence type="ECO:0000256" key="3">
    <source>
        <dbReference type="ARBA" id="ARBA00022634"/>
    </source>
</evidence>
<dbReference type="InterPro" id="IPR024434">
    <property type="entry name" value="TSCPD_dom"/>
</dbReference>
<dbReference type="InterPro" id="IPR023806">
    <property type="entry name" value="CHP03905"/>
</dbReference>
<feature type="domain" description="TSCPD" evidence="6">
    <location>
        <begin position="9"/>
        <end position="84"/>
    </location>
</feature>
<dbReference type="AlphaFoldDB" id="C4FB65"/>
<gene>
    <name evidence="7" type="ORF">COLINT_03317</name>
</gene>
<dbReference type="Pfam" id="PF12637">
    <property type="entry name" value="TSCPD"/>
    <property type="match status" value="1"/>
</dbReference>
<dbReference type="NCBIfam" id="TIGR03905">
    <property type="entry name" value="TIGR03905_4_Cys"/>
    <property type="match status" value="1"/>
</dbReference>
<evidence type="ECO:0000256" key="4">
    <source>
        <dbReference type="ARBA" id="ARBA00022741"/>
    </source>
</evidence>